<evidence type="ECO:0000256" key="9">
    <source>
        <dbReference type="ARBA" id="ARBA00056975"/>
    </source>
</evidence>
<evidence type="ECO:0000256" key="10">
    <source>
        <dbReference type="ARBA" id="ARBA00063143"/>
    </source>
</evidence>
<evidence type="ECO:0000256" key="2">
    <source>
        <dbReference type="ARBA" id="ARBA00022723"/>
    </source>
</evidence>
<keyword evidence="6" id="KW-0106">Calcium</keyword>
<dbReference type="Proteomes" id="UP000192223">
    <property type="component" value="Unplaced"/>
</dbReference>
<evidence type="ECO:0000256" key="6">
    <source>
        <dbReference type="ARBA" id="ARBA00022837"/>
    </source>
</evidence>
<comment type="subcellular location">
    <subcellularLocation>
        <location evidence="1">Endoplasmic reticulum lumen</location>
    </subcellularLocation>
</comment>
<dbReference type="Pfam" id="PF13499">
    <property type="entry name" value="EF-hand_7"/>
    <property type="match status" value="2"/>
</dbReference>
<feature type="signal peptide" evidence="12">
    <location>
        <begin position="1"/>
        <end position="18"/>
    </location>
</feature>
<protein>
    <recommendedName>
        <fullName evidence="11">Reticulocalbin-3</fullName>
    </recommendedName>
</protein>
<evidence type="ECO:0000256" key="12">
    <source>
        <dbReference type="SAM" id="SignalP"/>
    </source>
</evidence>
<comment type="function">
    <text evidence="9">Probable molecular chaperone assisting protein biosynthesis and transport in the endoplasmic reticulum. Required for the proper biosynthesis and transport of pulmonary surfactant-associated protein A/SP-A, pulmonary surfactant-associated protein D/SP-D and the lipid transporter ABCA3. By regulating both the proper expression and the degradation through the endoplasmic reticulum-associated protein degradation pathway of these proteins plays a crucial role in pulmonary surfactant homeostasis. Has an anti-fibrotic activity by negatively regulating the secretion of type I and type III collagens. This calcium-binding protein also transiently associates with immature PCSK6 and regulates its secretion.</text>
</comment>
<evidence type="ECO:0000256" key="1">
    <source>
        <dbReference type="ARBA" id="ARBA00004319"/>
    </source>
</evidence>
<dbReference type="Gene3D" id="1.10.238.10">
    <property type="entry name" value="EF-hand"/>
    <property type="match status" value="3"/>
</dbReference>
<evidence type="ECO:0000256" key="8">
    <source>
        <dbReference type="ARBA" id="ARBA00023186"/>
    </source>
</evidence>
<dbReference type="SUPFAM" id="SSF47473">
    <property type="entry name" value="EF-hand"/>
    <property type="match status" value="2"/>
</dbReference>
<dbReference type="OrthoDB" id="293868at2759"/>
<sequence length="329" mass="38353">MTRALIVFWLVLFSAVFSINFNLVGAAVMHSHTSINKEHIQDSFYSPKDKNHYSEDGEHDIEFDHEAILGSVKEAETFDHLPLEESKKRLKILLEKIDLNGDKIINKQELKVWILRSFKMLSEEEANERLEDVDENNDGKVTWEEYITDTYGKDDELPVEQEDKQLLEDDKRVWEVADFDKNNFLENEEWLAFLHPEEHPAMIPHILEQTLSNKDKNGDGSIDFQEFIGTQGQERSKEWLLSEKDKFDLEYDKNADGKLSGNEIISWIVPNNDEIAEEEVIHLFAASDDNHDDLLTFEEILNHHDIFVGSEATDYGEHLHNIHNFKDEL</sequence>
<keyword evidence="7" id="KW-0325">Glycoprotein</keyword>
<evidence type="ECO:0000256" key="3">
    <source>
        <dbReference type="ARBA" id="ARBA00022729"/>
    </source>
</evidence>
<dbReference type="GO" id="GO:0015031">
    <property type="term" value="P:protein transport"/>
    <property type="evidence" value="ECO:0007669"/>
    <property type="project" value="UniProtKB-ARBA"/>
</dbReference>
<evidence type="ECO:0000313" key="14">
    <source>
        <dbReference type="Proteomes" id="UP000192223"/>
    </source>
</evidence>
<keyword evidence="4" id="KW-0677">Repeat</keyword>
<dbReference type="FunCoup" id="A0A1W4X1M3">
    <property type="interactions" value="1921"/>
</dbReference>
<evidence type="ECO:0000259" key="13">
    <source>
        <dbReference type="PROSITE" id="PS50222"/>
    </source>
</evidence>
<evidence type="ECO:0000256" key="5">
    <source>
        <dbReference type="ARBA" id="ARBA00022824"/>
    </source>
</evidence>
<feature type="domain" description="EF-hand" evidence="13">
    <location>
        <begin position="275"/>
        <end position="310"/>
    </location>
</feature>
<dbReference type="FunFam" id="1.10.238.10:FF:000104">
    <property type="entry name" value="calumenin isoform X1"/>
    <property type="match status" value="1"/>
</dbReference>
<dbReference type="InterPro" id="IPR011992">
    <property type="entry name" value="EF-hand-dom_pair"/>
</dbReference>
<name>A0A1W4X1M3_AGRPL</name>
<feature type="domain" description="EF-hand" evidence="13">
    <location>
        <begin position="165"/>
        <end position="200"/>
    </location>
</feature>
<evidence type="ECO:0000256" key="4">
    <source>
        <dbReference type="ARBA" id="ARBA00022737"/>
    </source>
</evidence>
<dbReference type="SMART" id="SM00054">
    <property type="entry name" value="EFh"/>
    <property type="match status" value="4"/>
</dbReference>
<feature type="domain" description="EF-hand" evidence="13">
    <location>
        <begin position="85"/>
        <end position="120"/>
    </location>
</feature>
<feature type="chain" id="PRO_5010700755" description="Reticulocalbin-3" evidence="12">
    <location>
        <begin position="19"/>
        <end position="329"/>
    </location>
</feature>
<dbReference type="GO" id="GO:0005509">
    <property type="term" value="F:calcium ion binding"/>
    <property type="evidence" value="ECO:0007669"/>
    <property type="project" value="InterPro"/>
</dbReference>
<dbReference type="CDD" id="cd16227">
    <property type="entry name" value="EFh_CREC_RCN2_like"/>
    <property type="match status" value="1"/>
</dbReference>
<reference evidence="15" key="1">
    <citation type="submission" date="2025-08" db="UniProtKB">
        <authorList>
            <consortium name="RefSeq"/>
        </authorList>
    </citation>
    <scope>IDENTIFICATION</scope>
    <source>
        <tissue evidence="15">Entire body</tissue>
    </source>
</reference>
<keyword evidence="3 12" id="KW-0732">Signal</keyword>
<comment type="subunit">
    <text evidence="10">Interacts with PCSK6 (immature form including the propeptide); probably involved in the maturation and the secretion of PCSK6.</text>
</comment>
<dbReference type="PANTHER" id="PTHR10827">
    <property type="entry name" value="RETICULOCALBIN"/>
    <property type="match status" value="1"/>
</dbReference>
<dbReference type="RefSeq" id="XP_018329989.1">
    <property type="nucleotide sequence ID" value="XM_018474487.2"/>
</dbReference>
<dbReference type="PROSITE" id="PS00018">
    <property type="entry name" value="EF_HAND_1"/>
    <property type="match status" value="6"/>
</dbReference>
<dbReference type="InterPro" id="IPR002048">
    <property type="entry name" value="EF_hand_dom"/>
</dbReference>
<dbReference type="PANTHER" id="PTHR10827:SF95">
    <property type="entry name" value="LD34388P"/>
    <property type="match status" value="1"/>
</dbReference>
<dbReference type="STRING" id="224129.A0A1W4X1M3"/>
<proteinExistence type="predicted"/>
<dbReference type="PROSITE" id="PS50222">
    <property type="entry name" value="EF_HAND_2"/>
    <property type="match status" value="4"/>
</dbReference>
<dbReference type="AlphaFoldDB" id="A0A1W4X1M3"/>
<keyword evidence="5" id="KW-0256">Endoplasmic reticulum</keyword>
<accession>A0A1W4X1M3</accession>
<dbReference type="InParanoid" id="A0A1W4X1M3"/>
<dbReference type="KEGG" id="apln:108740238"/>
<evidence type="ECO:0000256" key="11">
    <source>
        <dbReference type="ARBA" id="ARBA00072696"/>
    </source>
</evidence>
<gene>
    <name evidence="15" type="primary">LOC108740238</name>
</gene>
<evidence type="ECO:0000313" key="15">
    <source>
        <dbReference type="RefSeq" id="XP_018329989.1"/>
    </source>
</evidence>
<dbReference type="GO" id="GO:0005788">
    <property type="term" value="C:endoplasmic reticulum lumen"/>
    <property type="evidence" value="ECO:0007669"/>
    <property type="project" value="UniProtKB-SubCell"/>
</dbReference>
<dbReference type="GeneID" id="108740238"/>
<evidence type="ECO:0000256" key="7">
    <source>
        <dbReference type="ARBA" id="ARBA00023180"/>
    </source>
</evidence>
<organism evidence="14 15">
    <name type="scientific">Agrilus planipennis</name>
    <name type="common">Emerald ash borer</name>
    <name type="synonym">Agrilus marcopoli</name>
    <dbReference type="NCBI Taxonomy" id="224129"/>
    <lineage>
        <taxon>Eukaryota</taxon>
        <taxon>Metazoa</taxon>
        <taxon>Ecdysozoa</taxon>
        <taxon>Arthropoda</taxon>
        <taxon>Hexapoda</taxon>
        <taxon>Insecta</taxon>
        <taxon>Pterygota</taxon>
        <taxon>Neoptera</taxon>
        <taxon>Endopterygota</taxon>
        <taxon>Coleoptera</taxon>
        <taxon>Polyphaga</taxon>
        <taxon>Elateriformia</taxon>
        <taxon>Buprestoidea</taxon>
        <taxon>Buprestidae</taxon>
        <taxon>Agrilinae</taxon>
        <taxon>Agrilus</taxon>
    </lineage>
</organism>
<dbReference type="InterPro" id="IPR018247">
    <property type="entry name" value="EF_Hand_1_Ca_BS"/>
</dbReference>
<keyword evidence="14" id="KW-1185">Reference proteome</keyword>
<feature type="domain" description="EF-hand" evidence="13">
    <location>
        <begin position="121"/>
        <end position="156"/>
    </location>
</feature>
<keyword evidence="8" id="KW-0143">Chaperone</keyword>
<keyword evidence="2" id="KW-0479">Metal-binding</keyword>